<name>A0ABR2J4C1_9PEZI</name>
<dbReference type="Proteomes" id="UP001390339">
    <property type="component" value="Unassembled WGS sequence"/>
</dbReference>
<comment type="caution">
    <text evidence="2">The sequence shown here is derived from an EMBL/GenBank/DDBJ whole genome shotgun (WGS) entry which is preliminary data.</text>
</comment>
<dbReference type="EMBL" id="JAPCWZ010000003">
    <property type="protein sequence ID" value="KAK8872302.1"/>
    <property type="molecule type" value="Genomic_DNA"/>
</dbReference>
<gene>
    <name evidence="2" type="ORF">PGQ11_002816</name>
</gene>
<feature type="region of interest" description="Disordered" evidence="1">
    <location>
        <begin position="1"/>
        <end position="25"/>
    </location>
</feature>
<accession>A0ABR2J4C1</accession>
<organism evidence="2 3">
    <name type="scientific">Apiospora arundinis</name>
    <dbReference type="NCBI Taxonomy" id="335852"/>
    <lineage>
        <taxon>Eukaryota</taxon>
        <taxon>Fungi</taxon>
        <taxon>Dikarya</taxon>
        <taxon>Ascomycota</taxon>
        <taxon>Pezizomycotina</taxon>
        <taxon>Sordariomycetes</taxon>
        <taxon>Xylariomycetidae</taxon>
        <taxon>Amphisphaeriales</taxon>
        <taxon>Apiosporaceae</taxon>
        <taxon>Apiospora</taxon>
    </lineage>
</organism>
<feature type="region of interest" description="Disordered" evidence="1">
    <location>
        <begin position="100"/>
        <end position="132"/>
    </location>
</feature>
<evidence type="ECO:0000256" key="1">
    <source>
        <dbReference type="SAM" id="MobiDB-lite"/>
    </source>
</evidence>
<proteinExistence type="predicted"/>
<sequence length="235" mass="25766">MRATSSIFAGNDAGGADPASCAEDTTPPSLGDIALFIGGIAGEYADAFVKLNTQNIWTRPLPHSTNGKAKMPEPWRGKMPTDIPLDGPILCHSFRRLPRRSSGWHHGAVSGTTTSSPEKPREVPYPLNEKSGISSSTLHVDYTTGPNRKLAPRVTPLSRESPFTVCMGRHKLKLFQERGDIDAAELLSIGFGLWEDSSNTGWSDWTNREIGVNHSLSKFMVRGSETTVDFWDNKR</sequence>
<reference evidence="2 3" key="1">
    <citation type="journal article" date="2024" name="IMA Fungus">
        <title>Apiospora arundinis, a panoply of carbohydrate-active enzymes and secondary metabolites.</title>
        <authorList>
            <person name="Sorensen T."/>
            <person name="Petersen C."/>
            <person name="Muurmann A.T."/>
            <person name="Christiansen J.V."/>
            <person name="Brundto M.L."/>
            <person name="Overgaard C.K."/>
            <person name="Boysen A.T."/>
            <person name="Wollenberg R.D."/>
            <person name="Larsen T.O."/>
            <person name="Sorensen J.L."/>
            <person name="Nielsen K.L."/>
            <person name="Sondergaard T.E."/>
        </authorList>
    </citation>
    <scope>NUCLEOTIDE SEQUENCE [LARGE SCALE GENOMIC DNA]</scope>
    <source>
        <strain evidence="2 3">AAU 773</strain>
    </source>
</reference>
<evidence type="ECO:0000313" key="2">
    <source>
        <dbReference type="EMBL" id="KAK8872302.1"/>
    </source>
</evidence>
<evidence type="ECO:0000313" key="3">
    <source>
        <dbReference type="Proteomes" id="UP001390339"/>
    </source>
</evidence>
<keyword evidence="3" id="KW-1185">Reference proteome</keyword>
<protein>
    <submittedName>
        <fullName evidence="2">Uncharacterized protein</fullName>
    </submittedName>
</protein>